<dbReference type="SUPFAM" id="SSF53474">
    <property type="entry name" value="alpha/beta-Hydrolases"/>
    <property type="match status" value="1"/>
</dbReference>
<dbReference type="EC" id="3.1.1.-" evidence="3"/>
<dbReference type="STRING" id="857342.A0A2T3BB23"/>
<dbReference type="RefSeq" id="XP_024724115.1">
    <property type="nucleotide sequence ID" value="XM_024869868.1"/>
</dbReference>
<evidence type="ECO:0000259" key="4">
    <source>
        <dbReference type="Pfam" id="PF00135"/>
    </source>
</evidence>
<dbReference type="InterPro" id="IPR019819">
    <property type="entry name" value="Carboxylesterase_B_CS"/>
</dbReference>
<gene>
    <name evidence="5" type="ORF">M430DRAFT_94901</name>
</gene>
<dbReference type="GeneID" id="36577949"/>
<accession>A0A2T3BB23</accession>
<evidence type="ECO:0000313" key="5">
    <source>
        <dbReference type="EMBL" id="PSS25516.1"/>
    </source>
</evidence>
<protein>
    <recommendedName>
        <fullName evidence="3">Carboxylic ester hydrolase</fullName>
        <ecNumber evidence="3">3.1.1.-</ecNumber>
    </recommendedName>
</protein>
<dbReference type="InterPro" id="IPR050309">
    <property type="entry name" value="Type-B_Carboxylest/Lipase"/>
</dbReference>
<dbReference type="PROSITE" id="PS00122">
    <property type="entry name" value="CARBOXYLESTERASE_B_1"/>
    <property type="match status" value="1"/>
</dbReference>
<evidence type="ECO:0000256" key="1">
    <source>
        <dbReference type="ARBA" id="ARBA00005964"/>
    </source>
</evidence>
<dbReference type="Pfam" id="PF00135">
    <property type="entry name" value="COesterase"/>
    <property type="match status" value="1"/>
</dbReference>
<comment type="similarity">
    <text evidence="1 3">Belongs to the type-B carboxylesterase/lipase family.</text>
</comment>
<dbReference type="PANTHER" id="PTHR11559">
    <property type="entry name" value="CARBOXYLESTERASE"/>
    <property type="match status" value="1"/>
</dbReference>
<dbReference type="EMBL" id="KZ679007">
    <property type="protein sequence ID" value="PSS25516.1"/>
    <property type="molecule type" value="Genomic_DNA"/>
</dbReference>
<evidence type="ECO:0000313" key="6">
    <source>
        <dbReference type="Proteomes" id="UP000241818"/>
    </source>
</evidence>
<evidence type="ECO:0000256" key="2">
    <source>
        <dbReference type="ARBA" id="ARBA00022801"/>
    </source>
</evidence>
<dbReference type="InterPro" id="IPR002018">
    <property type="entry name" value="CarbesteraseB"/>
</dbReference>
<keyword evidence="2 3" id="KW-0378">Hydrolase</keyword>
<keyword evidence="6" id="KW-1185">Reference proteome</keyword>
<dbReference type="OrthoDB" id="408631at2759"/>
<dbReference type="Gene3D" id="3.40.50.1820">
    <property type="entry name" value="alpha/beta hydrolase"/>
    <property type="match status" value="1"/>
</dbReference>
<proteinExistence type="inferred from homology"/>
<organism evidence="5 6">
    <name type="scientific">Amorphotheca resinae ATCC 22711</name>
    <dbReference type="NCBI Taxonomy" id="857342"/>
    <lineage>
        <taxon>Eukaryota</taxon>
        <taxon>Fungi</taxon>
        <taxon>Dikarya</taxon>
        <taxon>Ascomycota</taxon>
        <taxon>Pezizomycotina</taxon>
        <taxon>Leotiomycetes</taxon>
        <taxon>Helotiales</taxon>
        <taxon>Amorphothecaceae</taxon>
        <taxon>Amorphotheca</taxon>
    </lineage>
</organism>
<dbReference type="PROSITE" id="PS00941">
    <property type="entry name" value="CARBOXYLESTERASE_B_2"/>
    <property type="match status" value="1"/>
</dbReference>
<sequence>MLLPILIVIIVPLLVVRTKANPDLIVDLGYTQYEGKSSNGINQWLGMRYAAPPTGDLRFRAPQEPLAAPRQTAHQHGALCHSTPSTSLDPRTSEDCLFLDVYAPADKSVLHPVYFFIQGGGFNSLSNANLNGSSLIEAGDHDIVVVTFNYRVGPWGFLASKEVKAGGDLNAGLLDQRKALQWVQKYIHLFGGDPKHVTIGGDSAGAASVNLHLIAYGGRDDGLFHAAIGESNSFGAQLTVEESQYQYDGLVQRTGCDKSPDTLKCLRDLDVEVIAKNNINMPTPGGVPNGLPVFMYGNVIEGPGGFCENYTYNAYGSGNFIKVPVIFGGVSNEGTIFTPPNINTLTDMNNFLKNNWVKLSTGQLDQIDKFYPQDKTRYKGKGAWWSTAATAYGEIRYNCPGIFLNDMYQNYGGGQTNWHYHWDVLTSANQASGLGVTHTEEMSSIWGSATGVEGKLIPTIQSYWTSFIRTKDPNTYKLPSAPAWAPFGPAMARLHFPNDPKNVGMEVVDPVQKDRCHYYRVISNMIGQ</sequence>
<keyword evidence="3" id="KW-0732">Signal</keyword>
<dbReference type="Proteomes" id="UP000241818">
    <property type="component" value="Unassembled WGS sequence"/>
</dbReference>
<dbReference type="InterPro" id="IPR019826">
    <property type="entry name" value="Carboxylesterase_B_AS"/>
</dbReference>
<dbReference type="AlphaFoldDB" id="A0A2T3BB23"/>
<feature type="signal peptide" evidence="3">
    <location>
        <begin position="1"/>
        <end position="20"/>
    </location>
</feature>
<name>A0A2T3BB23_AMORE</name>
<reference evidence="5 6" key="1">
    <citation type="journal article" date="2018" name="New Phytol.">
        <title>Comparative genomics and transcriptomics depict ericoid mycorrhizal fungi as versatile saprotrophs and plant mutualists.</title>
        <authorList>
            <person name="Martino E."/>
            <person name="Morin E."/>
            <person name="Grelet G.A."/>
            <person name="Kuo A."/>
            <person name="Kohler A."/>
            <person name="Daghino S."/>
            <person name="Barry K.W."/>
            <person name="Cichocki N."/>
            <person name="Clum A."/>
            <person name="Dockter R.B."/>
            <person name="Hainaut M."/>
            <person name="Kuo R.C."/>
            <person name="LaButti K."/>
            <person name="Lindahl B.D."/>
            <person name="Lindquist E.A."/>
            <person name="Lipzen A."/>
            <person name="Khouja H.R."/>
            <person name="Magnuson J."/>
            <person name="Murat C."/>
            <person name="Ohm R.A."/>
            <person name="Singer S.W."/>
            <person name="Spatafora J.W."/>
            <person name="Wang M."/>
            <person name="Veneault-Fourrey C."/>
            <person name="Henrissat B."/>
            <person name="Grigoriev I.V."/>
            <person name="Martin F.M."/>
            <person name="Perotto S."/>
        </authorList>
    </citation>
    <scope>NUCLEOTIDE SEQUENCE [LARGE SCALE GENOMIC DNA]</scope>
    <source>
        <strain evidence="5 6">ATCC 22711</strain>
    </source>
</reference>
<feature type="domain" description="Carboxylesterase type B" evidence="4">
    <location>
        <begin position="31"/>
        <end position="490"/>
    </location>
</feature>
<dbReference type="GO" id="GO:0016787">
    <property type="term" value="F:hydrolase activity"/>
    <property type="evidence" value="ECO:0007669"/>
    <property type="project" value="UniProtKB-KW"/>
</dbReference>
<dbReference type="InParanoid" id="A0A2T3BB23"/>
<dbReference type="InterPro" id="IPR029058">
    <property type="entry name" value="AB_hydrolase_fold"/>
</dbReference>
<evidence type="ECO:0000256" key="3">
    <source>
        <dbReference type="RuleBase" id="RU361235"/>
    </source>
</evidence>
<feature type="chain" id="PRO_5015372387" description="Carboxylic ester hydrolase" evidence="3">
    <location>
        <begin position="21"/>
        <end position="528"/>
    </location>
</feature>